<proteinExistence type="evidence at transcript level"/>
<name>A9P8N9_POPTR</name>
<evidence type="ECO:0000313" key="1">
    <source>
        <dbReference type="EMBL" id="ABK92742.1"/>
    </source>
</evidence>
<reference evidence="1" key="1">
    <citation type="journal article" date="2008" name="BMC Genomics">
        <title>Analysis of 4,664 high-quality sequence-finished poplar full-length cDNA clones and their utility for the discovery of genes responding to insect feeding.</title>
        <authorList>
            <person name="Ralph S.G."/>
            <person name="Chun H.J."/>
            <person name="Cooper D."/>
            <person name="Kirkpatrick R."/>
            <person name="Kolosova N."/>
            <person name="Gunter L."/>
            <person name="Tuskan G.A."/>
            <person name="Douglas C.J."/>
            <person name="Holt R.A."/>
            <person name="Jones S.J."/>
            <person name="Marra M.A."/>
            <person name="Bohlmann J."/>
        </authorList>
    </citation>
    <scope>NUCLEOTIDE SEQUENCE</scope>
    <source>
        <tissue evidence="1">Outer xylem</tissue>
    </source>
</reference>
<protein>
    <submittedName>
        <fullName evidence="1">Uncharacterized protein</fullName>
    </submittedName>
</protein>
<dbReference type="EMBL" id="EF144501">
    <property type="protein sequence ID" value="ABK92742.1"/>
    <property type="molecule type" value="mRNA"/>
</dbReference>
<dbReference type="AlphaFoldDB" id="A9P8N9"/>
<sequence length="39" mass="4551">MIHCSSWSLSYMKLYLQFLPSWARLKTHGLMLMLTVGCC</sequence>
<accession>A9P8N9</accession>
<organism evidence="1">
    <name type="scientific">Populus trichocarpa</name>
    <name type="common">Western balsam poplar</name>
    <name type="synonym">Populus balsamifera subsp. trichocarpa</name>
    <dbReference type="NCBI Taxonomy" id="3694"/>
    <lineage>
        <taxon>Eukaryota</taxon>
        <taxon>Viridiplantae</taxon>
        <taxon>Streptophyta</taxon>
        <taxon>Embryophyta</taxon>
        <taxon>Tracheophyta</taxon>
        <taxon>Spermatophyta</taxon>
        <taxon>Magnoliopsida</taxon>
        <taxon>eudicotyledons</taxon>
        <taxon>Gunneridae</taxon>
        <taxon>Pentapetalae</taxon>
        <taxon>rosids</taxon>
        <taxon>fabids</taxon>
        <taxon>Malpighiales</taxon>
        <taxon>Salicaceae</taxon>
        <taxon>Saliceae</taxon>
        <taxon>Populus</taxon>
    </lineage>
</organism>